<reference evidence="3 4" key="1">
    <citation type="journal article" date="2021" name="G3 (Bethesda)">
        <title>Improved contiguity of the threespine stickleback genome using long-read sequencing.</title>
        <authorList>
            <person name="Nath S."/>
            <person name="Shaw D.E."/>
            <person name="White M.A."/>
        </authorList>
    </citation>
    <scope>NUCLEOTIDE SEQUENCE [LARGE SCALE GENOMIC DNA]</scope>
    <source>
        <strain evidence="3 4">Lake Benthic</strain>
    </source>
</reference>
<sequence length="233" mass="25561">TWLRQGNRQSLCDRSGNLPAPVSSVGRRQHDTQRRLKSPPLIEKDHLLKEDSAVIPSQNLSKEIKDEYVNITLEQTASPHLTIQGSQLRNAYGAYSDGDAVTCLTTVKGTSGFSSGQHYREVSLGGEDPNVPLKESWWVGVTSRAVLPQVSNFWPTTLNGCWFLSSSPDGLQFNTEPSVSPPVSSRPQTVGVFLDHDHGELSFYNVEEGCLISSLTTTFKGDIFPLFNPGKGD</sequence>
<dbReference type="InterPro" id="IPR013320">
    <property type="entry name" value="ConA-like_dom_sf"/>
</dbReference>
<evidence type="ECO:0000259" key="2">
    <source>
        <dbReference type="PROSITE" id="PS50188"/>
    </source>
</evidence>
<evidence type="ECO:0000313" key="4">
    <source>
        <dbReference type="Proteomes" id="UP000007635"/>
    </source>
</evidence>
<dbReference type="InterPro" id="IPR001870">
    <property type="entry name" value="B30.2/SPRY"/>
</dbReference>
<feature type="domain" description="B30.2/SPRY" evidence="2">
    <location>
        <begin position="47"/>
        <end position="233"/>
    </location>
</feature>
<protein>
    <recommendedName>
        <fullName evidence="2">B30.2/SPRY domain-containing protein</fullName>
    </recommendedName>
</protein>
<dbReference type="Pfam" id="PF00622">
    <property type="entry name" value="SPRY"/>
    <property type="match status" value="1"/>
</dbReference>
<dbReference type="Proteomes" id="UP000007635">
    <property type="component" value="Chromosome VII"/>
</dbReference>
<dbReference type="PANTHER" id="PTHR24103">
    <property type="entry name" value="E3 UBIQUITIN-PROTEIN LIGASE TRIM"/>
    <property type="match status" value="1"/>
</dbReference>
<organism evidence="3 4">
    <name type="scientific">Gasterosteus aculeatus aculeatus</name>
    <name type="common">three-spined stickleback</name>
    <dbReference type="NCBI Taxonomy" id="481459"/>
    <lineage>
        <taxon>Eukaryota</taxon>
        <taxon>Metazoa</taxon>
        <taxon>Chordata</taxon>
        <taxon>Craniata</taxon>
        <taxon>Vertebrata</taxon>
        <taxon>Euteleostomi</taxon>
        <taxon>Actinopterygii</taxon>
        <taxon>Neopterygii</taxon>
        <taxon>Teleostei</taxon>
        <taxon>Neoteleostei</taxon>
        <taxon>Acanthomorphata</taxon>
        <taxon>Eupercaria</taxon>
        <taxon>Perciformes</taxon>
        <taxon>Cottioidei</taxon>
        <taxon>Gasterosteales</taxon>
        <taxon>Gasterosteidae</taxon>
        <taxon>Gasterosteus</taxon>
    </lineage>
</organism>
<dbReference type="Gene3D" id="2.60.120.920">
    <property type="match status" value="1"/>
</dbReference>
<feature type="compositionally biased region" description="Polar residues" evidence="1">
    <location>
        <begin position="1"/>
        <end position="12"/>
    </location>
</feature>
<evidence type="ECO:0000256" key="1">
    <source>
        <dbReference type="SAM" id="MobiDB-lite"/>
    </source>
</evidence>
<reference evidence="3" key="2">
    <citation type="submission" date="2025-08" db="UniProtKB">
        <authorList>
            <consortium name="Ensembl"/>
        </authorList>
    </citation>
    <scope>IDENTIFICATION</scope>
</reference>
<feature type="region of interest" description="Disordered" evidence="1">
    <location>
        <begin position="1"/>
        <end position="37"/>
    </location>
</feature>
<dbReference type="InterPro" id="IPR043136">
    <property type="entry name" value="B30.2/SPRY_sf"/>
</dbReference>
<dbReference type="AlphaFoldDB" id="A0AAQ4Q687"/>
<proteinExistence type="predicted"/>
<dbReference type="PROSITE" id="PS50188">
    <property type="entry name" value="B302_SPRY"/>
    <property type="match status" value="1"/>
</dbReference>
<dbReference type="Ensembl" id="ENSGACT00000034205.1">
    <property type="protein sequence ID" value="ENSGACP00000046714.1"/>
    <property type="gene ID" value="ENSGACG00000023364.1"/>
</dbReference>
<dbReference type="InterPro" id="IPR003879">
    <property type="entry name" value="Butyrophylin_SPRY"/>
</dbReference>
<dbReference type="InterPro" id="IPR050143">
    <property type="entry name" value="TRIM/RBCC"/>
</dbReference>
<accession>A0AAQ4Q687</accession>
<dbReference type="InterPro" id="IPR003877">
    <property type="entry name" value="SPRY_dom"/>
</dbReference>
<dbReference type="SUPFAM" id="SSF49899">
    <property type="entry name" value="Concanavalin A-like lectins/glucanases"/>
    <property type="match status" value="1"/>
</dbReference>
<evidence type="ECO:0000313" key="3">
    <source>
        <dbReference type="Ensembl" id="ENSGACP00000046714.1"/>
    </source>
</evidence>
<dbReference type="PRINTS" id="PR01407">
    <property type="entry name" value="BUTYPHLNCDUF"/>
</dbReference>
<reference evidence="3" key="3">
    <citation type="submission" date="2025-09" db="UniProtKB">
        <authorList>
            <consortium name="Ensembl"/>
        </authorList>
    </citation>
    <scope>IDENTIFICATION</scope>
</reference>
<name>A0AAQ4Q687_GASAC</name>
<keyword evidence="4" id="KW-1185">Reference proteome</keyword>